<sequence length="438" mass="48357">MRLDDLSLWYLGDPAAPRYVGALRLVSAGKGVSLRYGRDWLASGFALSEDLPLIDNEFMPPGRLSTDAQRAVGAVDDARPDRWGEKVIRFVDKPKRLSLMEYLYYAGDDRFGALGVSTSPDTYSPRAGSPLPRLEQAQQLSDVVAKIEASEPLSVLETKMIAGGGSPLGGAKPKALIDIGGEQWVIKFFNNEPVDTPLIEHASMTLAKRAGITVAETQVIRLADANAIAIRRFDRVQRRRIHSISAGTAIRAATASGDEPEMGYPELARILRRVGITQDDTYQRDARELFRRMVFNILMDNTDDHEKNHALLVVNPFANGRLKLAPAYDVLPSNSGQGYQEFVCGAHGRESTLDNAMSQCEAFGLLPAQAAAEVVGVIDVVNTWQEHFVQTGVTRHDIESLAERIDGTELLKQRIRFDQTQFQSAPTKRKKPGPFQRN</sequence>
<dbReference type="GO" id="GO:0004674">
    <property type="term" value="F:protein serine/threonine kinase activity"/>
    <property type="evidence" value="ECO:0007669"/>
    <property type="project" value="TreeGrafter"/>
</dbReference>
<evidence type="ECO:0000256" key="3">
    <source>
        <dbReference type="ARBA" id="ARBA00022777"/>
    </source>
</evidence>
<dbReference type="EMBL" id="CP002021">
    <property type="protein sequence ID" value="ADG29906.1"/>
    <property type="molecule type" value="Genomic_DNA"/>
</dbReference>
<organism evidence="6">
    <name type="scientific">Thiomonas intermedia (strain K12)</name>
    <name type="common">Thiobacillus intermedius</name>
    <dbReference type="NCBI Taxonomy" id="75379"/>
    <lineage>
        <taxon>Bacteria</taxon>
        <taxon>Pseudomonadati</taxon>
        <taxon>Pseudomonadota</taxon>
        <taxon>Betaproteobacteria</taxon>
        <taxon>Burkholderiales</taxon>
        <taxon>Thiomonas</taxon>
    </lineage>
</organism>
<feature type="domain" description="HipA-like C-terminal" evidence="4">
    <location>
        <begin position="168"/>
        <end position="376"/>
    </location>
</feature>
<dbReference type="PANTHER" id="PTHR37419">
    <property type="entry name" value="SERINE/THREONINE-PROTEIN KINASE TOXIN HIPA"/>
    <property type="match status" value="1"/>
</dbReference>
<dbReference type="KEGG" id="tin:Tint_0503"/>
<dbReference type="STRING" id="75379.Tint_0503"/>
<protein>
    <submittedName>
        <fullName evidence="6">HipA domain protein</fullName>
    </submittedName>
</protein>
<dbReference type="Pfam" id="PF13657">
    <property type="entry name" value="Couple_hipA"/>
    <property type="match status" value="1"/>
</dbReference>
<comment type="similarity">
    <text evidence="1">Belongs to the HipA Ser/Thr kinase family.</text>
</comment>
<dbReference type="BioCyc" id="TINT75379:TINT_RS02535-MONOMER"/>
<evidence type="ECO:0000256" key="2">
    <source>
        <dbReference type="ARBA" id="ARBA00022679"/>
    </source>
</evidence>
<dbReference type="InterPro" id="IPR052028">
    <property type="entry name" value="HipA_Ser/Thr_kinase"/>
</dbReference>
<dbReference type="GO" id="GO:0005829">
    <property type="term" value="C:cytosol"/>
    <property type="evidence" value="ECO:0007669"/>
    <property type="project" value="TreeGrafter"/>
</dbReference>
<keyword evidence="3" id="KW-0418">Kinase</keyword>
<dbReference type="Gene3D" id="1.10.1070.20">
    <property type="match status" value="1"/>
</dbReference>
<dbReference type="Pfam" id="PF07804">
    <property type="entry name" value="HipA_C"/>
    <property type="match status" value="1"/>
</dbReference>
<proteinExistence type="inferred from homology"/>
<dbReference type="AlphaFoldDB" id="D5X582"/>
<evidence type="ECO:0000256" key="1">
    <source>
        <dbReference type="ARBA" id="ARBA00010164"/>
    </source>
</evidence>
<gene>
    <name evidence="6" type="ordered locus">Tint_0503</name>
</gene>
<evidence type="ECO:0000313" key="6">
    <source>
        <dbReference type="EMBL" id="ADG29906.1"/>
    </source>
</evidence>
<dbReference type="PANTHER" id="PTHR37419:SF8">
    <property type="entry name" value="TOXIN YJJJ"/>
    <property type="match status" value="1"/>
</dbReference>
<dbReference type="InterPro" id="IPR012893">
    <property type="entry name" value="HipA-like_C"/>
</dbReference>
<dbReference type="InterPro" id="IPR017508">
    <property type="entry name" value="HipA_N1"/>
</dbReference>
<dbReference type="eggNOG" id="COG3550">
    <property type="taxonomic scope" value="Bacteria"/>
</dbReference>
<evidence type="ECO:0000259" key="4">
    <source>
        <dbReference type="Pfam" id="PF07804"/>
    </source>
</evidence>
<reference evidence="6" key="1">
    <citation type="submission" date="2010-04" db="EMBL/GenBank/DDBJ databases">
        <title>Complete sequence of Thiomonas intermedia K12.</title>
        <authorList>
            <consortium name="US DOE Joint Genome Institute"/>
            <person name="Lucas S."/>
            <person name="Copeland A."/>
            <person name="Lapidus A."/>
            <person name="Cheng J.-F."/>
            <person name="Bruce D."/>
            <person name="Goodwin L."/>
            <person name="Pitluck S."/>
            <person name="Davenport K."/>
            <person name="Detter J.C."/>
            <person name="Han C."/>
            <person name="Tapia R."/>
            <person name="Land M."/>
            <person name="Hauser L."/>
            <person name="Kyrpides N."/>
            <person name="Ovchinnikova G."/>
            <person name="Kerfeld C.A."/>
            <person name="Cannon G.C."/>
            <person name="Heinhorst S."/>
            <person name="Woyke T."/>
        </authorList>
    </citation>
    <scope>NUCLEOTIDE SEQUENCE [LARGE SCALE GENOMIC DNA]</scope>
    <source>
        <strain evidence="6">K12</strain>
    </source>
</reference>
<dbReference type="HOGENOM" id="CLU_041102_0_0_4"/>
<keyword evidence="2" id="KW-0808">Transferase</keyword>
<accession>D5X582</accession>
<evidence type="ECO:0000259" key="5">
    <source>
        <dbReference type="Pfam" id="PF13657"/>
    </source>
</evidence>
<feature type="domain" description="HipA N-terminal subdomain 1" evidence="5">
    <location>
        <begin position="19"/>
        <end position="116"/>
    </location>
</feature>
<name>D5X582_THIK1</name>